<sequence length="181" mass="20284">MLASARAFIGTLLKGAVIIIIVLSVFNLLGAGWEAFVSLWETMYKSANSLFGENFLSESPLARKWMGSVAISAAMLAVAWLVGRLKLAKLFSLFSEKKGLFCVKMKSEYTSYPWNYLVGVVMNEHEDKKDGKIYYNICFPNLAGFIILYKVPREQTERVNVEPEELMAAVPFLGAVRLKNL</sequence>
<keyword evidence="1" id="KW-0812">Transmembrane</keyword>
<name>A0A1F8DQA1_9BACT</name>
<protein>
    <submittedName>
        <fullName evidence="2">Uncharacterized protein</fullName>
    </submittedName>
</protein>
<dbReference type="Proteomes" id="UP000178946">
    <property type="component" value="Unassembled WGS sequence"/>
</dbReference>
<evidence type="ECO:0000256" key="1">
    <source>
        <dbReference type="SAM" id="Phobius"/>
    </source>
</evidence>
<reference evidence="2 3" key="1">
    <citation type="journal article" date="2016" name="Nat. Commun.">
        <title>Thousands of microbial genomes shed light on interconnected biogeochemical processes in an aquifer system.</title>
        <authorList>
            <person name="Anantharaman K."/>
            <person name="Brown C.T."/>
            <person name="Hug L.A."/>
            <person name="Sharon I."/>
            <person name="Castelle C.J."/>
            <person name="Probst A.J."/>
            <person name="Thomas B.C."/>
            <person name="Singh A."/>
            <person name="Wilkins M.J."/>
            <person name="Karaoz U."/>
            <person name="Brodie E.L."/>
            <person name="Williams K.H."/>
            <person name="Hubbard S.S."/>
            <person name="Banfield J.F."/>
        </authorList>
    </citation>
    <scope>NUCLEOTIDE SEQUENCE [LARGE SCALE GENOMIC DNA]</scope>
</reference>
<dbReference type="AlphaFoldDB" id="A0A1F8DQA1"/>
<comment type="caution">
    <text evidence="2">The sequence shown here is derived from an EMBL/GenBank/DDBJ whole genome shotgun (WGS) entry which is preliminary data.</text>
</comment>
<organism evidence="2 3">
    <name type="scientific">Candidatus Wolfebacteria bacterium RIFCSPLOWO2_01_FULL_45_19</name>
    <dbReference type="NCBI Taxonomy" id="1802557"/>
    <lineage>
        <taxon>Bacteria</taxon>
        <taxon>Candidatus Wolfeibacteriota</taxon>
    </lineage>
</organism>
<feature type="transmembrane region" description="Helical" evidence="1">
    <location>
        <begin position="65"/>
        <end position="83"/>
    </location>
</feature>
<dbReference type="EMBL" id="MGIR01000007">
    <property type="protein sequence ID" value="OGM90807.1"/>
    <property type="molecule type" value="Genomic_DNA"/>
</dbReference>
<dbReference type="STRING" id="1802557.A3A20_00950"/>
<feature type="transmembrane region" description="Helical" evidence="1">
    <location>
        <begin position="12"/>
        <end position="33"/>
    </location>
</feature>
<evidence type="ECO:0000313" key="2">
    <source>
        <dbReference type="EMBL" id="OGM90807.1"/>
    </source>
</evidence>
<proteinExistence type="predicted"/>
<evidence type="ECO:0000313" key="3">
    <source>
        <dbReference type="Proteomes" id="UP000178946"/>
    </source>
</evidence>
<keyword evidence="1" id="KW-0472">Membrane</keyword>
<gene>
    <name evidence="2" type="ORF">A3A20_00950</name>
</gene>
<accession>A0A1F8DQA1</accession>
<keyword evidence="1" id="KW-1133">Transmembrane helix</keyword>